<protein>
    <submittedName>
        <fullName evidence="1">Dihydroorotase-like cyclic amidohydrolase</fullName>
    </submittedName>
</protein>
<proteinExistence type="predicted"/>
<dbReference type="Gene3D" id="3.20.20.140">
    <property type="entry name" value="Metal-dependent hydrolases"/>
    <property type="match status" value="1"/>
</dbReference>
<evidence type="ECO:0000313" key="1">
    <source>
        <dbReference type="EMBL" id="MDQ0225115.1"/>
    </source>
</evidence>
<name>A0ABT9YYP2_9BACI</name>
<keyword evidence="2" id="KW-1185">Reference proteome</keyword>
<evidence type="ECO:0000313" key="2">
    <source>
        <dbReference type="Proteomes" id="UP001232245"/>
    </source>
</evidence>
<gene>
    <name evidence="1" type="ORF">J2S02_001444</name>
</gene>
<comment type="caution">
    <text evidence="1">The sequence shown here is derived from an EMBL/GenBank/DDBJ whole genome shotgun (WGS) entry which is preliminary data.</text>
</comment>
<organism evidence="1 2">
    <name type="scientific">Metabacillus niabensis</name>
    <dbReference type="NCBI Taxonomy" id="324854"/>
    <lineage>
        <taxon>Bacteria</taxon>
        <taxon>Bacillati</taxon>
        <taxon>Bacillota</taxon>
        <taxon>Bacilli</taxon>
        <taxon>Bacillales</taxon>
        <taxon>Bacillaceae</taxon>
        <taxon>Metabacillus</taxon>
    </lineage>
</organism>
<accession>A0ABT9YYP2</accession>
<dbReference type="EMBL" id="JAUSTZ010000002">
    <property type="protein sequence ID" value="MDQ0225115.1"/>
    <property type="molecule type" value="Genomic_DNA"/>
</dbReference>
<sequence length="306" mass="35438">MSYILDSARLLKSDRIQKTSLLINQNRIEFMRQTMENIRYMRMDLSPYLLTPGHVMVDFSLHSSLQFHGFKHLITHRYIKKGCTTVVTVANVNNENDLLSSVKEKRQLMINSPIDYYIGIKLPFKSLTPSLIRKCKRYNISVIFVDIEEHDNLLSKSWGWIRDAMFSNPITLVPYVNEETYSLIKKQKTLQIWDKIMNEHRLSSIPMILKEGEPISRDVLMRLGIYPIKGDLHVGGQVNYNLYQYDEVHNLSDGRPIIDFDKTYPVITTHQGKLIQVNGMVSFIPGIGEECFISISGRFIPHSVTI</sequence>
<dbReference type="RefSeq" id="WP_174879463.1">
    <property type="nucleotide sequence ID" value="NZ_CADEPK010000021.1"/>
</dbReference>
<reference evidence="1 2" key="1">
    <citation type="submission" date="2023-07" db="EMBL/GenBank/DDBJ databases">
        <title>Genomic Encyclopedia of Type Strains, Phase IV (KMG-IV): sequencing the most valuable type-strain genomes for metagenomic binning, comparative biology and taxonomic classification.</title>
        <authorList>
            <person name="Goeker M."/>
        </authorList>
    </citation>
    <scope>NUCLEOTIDE SEQUENCE [LARGE SCALE GENOMIC DNA]</scope>
    <source>
        <strain evidence="1 2">DSM 17723</strain>
    </source>
</reference>
<dbReference type="Proteomes" id="UP001232245">
    <property type="component" value="Unassembled WGS sequence"/>
</dbReference>